<accession>A0A518RF02</accession>
<keyword evidence="5" id="KW-1185">Reference proteome</keyword>
<reference evidence="4 5" key="1">
    <citation type="submission" date="2019-07" db="EMBL/GenBank/DDBJ databases">
        <title>Sphingomonas alkalisoli sp. nov., isolated from rhizosphere soil of Suaedae salsa.</title>
        <authorList>
            <person name="Zhang H."/>
            <person name="Xu L."/>
            <person name="Zhang J.-X."/>
            <person name="Sun J.-Q."/>
        </authorList>
    </citation>
    <scope>NUCLEOTIDE SEQUENCE [LARGE SCALE GENOMIC DNA]</scope>
    <source>
        <strain evidence="4 5">XS-10</strain>
    </source>
</reference>
<feature type="transmembrane region" description="Helical" evidence="1">
    <location>
        <begin position="52"/>
        <end position="71"/>
    </location>
</feature>
<evidence type="ECO:0000259" key="2">
    <source>
        <dbReference type="Pfam" id="PF07290"/>
    </source>
</evidence>
<organism evidence="4 5">
    <name type="scientific">Sphingomonas suaedae</name>
    <dbReference type="NCBI Taxonomy" id="2599297"/>
    <lineage>
        <taxon>Bacteria</taxon>
        <taxon>Pseudomonadati</taxon>
        <taxon>Pseudomonadota</taxon>
        <taxon>Alphaproteobacteria</taxon>
        <taxon>Sphingomonadales</taxon>
        <taxon>Sphingomonadaceae</taxon>
        <taxon>Sphingomonas</taxon>
    </lineage>
</organism>
<evidence type="ECO:0000313" key="5">
    <source>
        <dbReference type="Proteomes" id="UP000318055"/>
    </source>
</evidence>
<evidence type="ECO:0000259" key="3">
    <source>
        <dbReference type="Pfam" id="PF21001"/>
    </source>
</evidence>
<keyword evidence="1" id="KW-0812">Transmembrane</keyword>
<evidence type="ECO:0000313" key="4">
    <source>
        <dbReference type="EMBL" id="QDX26042.1"/>
    </source>
</evidence>
<dbReference type="OrthoDB" id="7207054at2"/>
<proteinExistence type="predicted"/>
<gene>
    <name evidence="4" type="ORF">FPZ54_08400</name>
</gene>
<protein>
    <submittedName>
        <fullName evidence="4">DUF1449 family protein</fullName>
    </submittedName>
</protein>
<dbReference type="InterPro" id="IPR010840">
    <property type="entry name" value="YqiJ_OB"/>
</dbReference>
<dbReference type="RefSeq" id="WP_145846379.1">
    <property type="nucleotide sequence ID" value="NZ_CP042239.1"/>
</dbReference>
<dbReference type="InterPro" id="IPR048376">
    <property type="entry name" value="YqiJ_N"/>
</dbReference>
<keyword evidence="1" id="KW-1133">Transmembrane helix</keyword>
<dbReference type="Pfam" id="PF21001">
    <property type="entry name" value="YqiJ_N"/>
    <property type="match status" value="1"/>
</dbReference>
<feature type="transmembrane region" description="Helical" evidence="1">
    <location>
        <begin position="83"/>
        <end position="108"/>
    </location>
</feature>
<dbReference type="AlphaFoldDB" id="A0A518RF02"/>
<sequence length="198" mass="20994">MFAFLLAPENIVFVSALVLMLLLGLVQAIGLSGDADFDAPDWLDWMGFGRVPLLVVLVLLLASFGLIGLVGQQIAADVAGTLLPWWIAVPGAGALALPATGLSARLLAPILPQDHTTAIDVGDLVGSQAHIVTGRAATGSPARARVEDWHGQAHYLMVEPDNADQIFEEGERVLLVRREGGVFRAIAYGDHHLPRLGV</sequence>
<name>A0A518RF02_9SPHN</name>
<evidence type="ECO:0000256" key="1">
    <source>
        <dbReference type="SAM" id="Phobius"/>
    </source>
</evidence>
<feature type="domain" description="Inner membrane protein YqiJ N-terminal" evidence="3">
    <location>
        <begin position="40"/>
        <end position="100"/>
    </location>
</feature>
<dbReference type="EMBL" id="CP042239">
    <property type="protein sequence ID" value="QDX26042.1"/>
    <property type="molecule type" value="Genomic_DNA"/>
</dbReference>
<dbReference type="KEGG" id="ssua:FPZ54_08400"/>
<keyword evidence="1" id="KW-0472">Membrane</keyword>
<feature type="domain" description="Inner membrane protein YqiJ OB-fold" evidence="2">
    <location>
        <begin position="124"/>
        <end position="186"/>
    </location>
</feature>
<dbReference type="Proteomes" id="UP000318055">
    <property type="component" value="Chromosome"/>
</dbReference>
<dbReference type="Pfam" id="PF07290">
    <property type="entry name" value="YqiJ_OB"/>
    <property type="match status" value="1"/>
</dbReference>